<dbReference type="EMBL" id="CP048222">
    <property type="protein sequence ID" value="QHT66177.1"/>
    <property type="molecule type" value="Genomic_DNA"/>
</dbReference>
<gene>
    <name evidence="3" type="ORF">GXP67_05585</name>
</gene>
<dbReference type="Pfam" id="PF14319">
    <property type="entry name" value="Zn_Tnp_IS91"/>
    <property type="match status" value="1"/>
</dbReference>
<dbReference type="GO" id="GO:0004803">
    <property type="term" value="F:transposase activity"/>
    <property type="evidence" value="ECO:0007669"/>
    <property type="project" value="InterPro"/>
</dbReference>
<evidence type="ECO:0000313" key="3">
    <source>
        <dbReference type="EMBL" id="QHT66177.1"/>
    </source>
</evidence>
<dbReference type="KEGG" id="rhoz:GXP67_05585"/>
<dbReference type="InterPro" id="IPR007069">
    <property type="entry name" value="Transposase_32"/>
</dbReference>
<dbReference type="GO" id="GO:0003677">
    <property type="term" value="F:DNA binding"/>
    <property type="evidence" value="ECO:0007669"/>
    <property type="project" value="InterPro"/>
</dbReference>
<evidence type="ECO:0000313" key="4">
    <source>
        <dbReference type="Proteomes" id="UP000480178"/>
    </source>
</evidence>
<dbReference type="PANTHER" id="PTHR37023">
    <property type="entry name" value="TRANSPOSASE"/>
    <property type="match status" value="1"/>
</dbReference>
<dbReference type="GO" id="GO:0006313">
    <property type="term" value="P:DNA transposition"/>
    <property type="evidence" value="ECO:0007669"/>
    <property type="project" value="InterPro"/>
</dbReference>
<dbReference type="AlphaFoldDB" id="A0A6C0GE36"/>
<accession>A0A6C0GE36</accession>
<proteinExistence type="predicted"/>
<dbReference type="InterPro" id="IPR026889">
    <property type="entry name" value="Zn_Tnp"/>
</dbReference>
<organism evidence="3 4">
    <name type="scientific">Rhodocytophaga rosea</name>
    <dbReference type="NCBI Taxonomy" id="2704465"/>
    <lineage>
        <taxon>Bacteria</taxon>
        <taxon>Pseudomonadati</taxon>
        <taxon>Bacteroidota</taxon>
        <taxon>Cytophagia</taxon>
        <taxon>Cytophagales</taxon>
        <taxon>Rhodocytophagaceae</taxon>
        <taxon>Rhodocytophaga</taxon>
    </lineage>
</organism>
<sequence>MCQSTLEKASPQAYRYQKKYHLSDIYRLYFKDYLLSKSRHLFVEERHLTAVNQTLCCRTGKLGYHLFRCSGCQAQKYLYHSCKHRFCGNCGSAETQRWAEDLQVKLLDIAHHHVVFTLPAALRKLARDNAKAIYDLFFRASSQVLCNYLSYKHGLHCGIVSVLHTAGSDLKYHPHLHLIVSGGGVNQATGEQVVLPDNYLCNSAHLKKRFRWQFEKGLIELYEKGSLRLPGSLCLGRSYFLSFLKKLNSQDWVVSVQPALADKSHIVKYVGRYTKRACLSEYRIASIQAGRISFIYKDYKNSKTGEKPKEAMMVLPYSEFLDRLLQHVPAKSFRMVRYYGLYATRVKRKEAAAQPATPLPQQVASIAEPTFSDFETYWQEVYGEKALNCSTCQDSLKYIGQYFSGIRVKWRTLSVASSDDSS</sequence>
<dbReference type="RefSeq" id="WP_162442247.1">
    <property type="nucleotide sequence ID" value="NZ_CP048222.1"/>
</dbReference>
<evidence type="ECO:0000259" key="2">
    <source>
        <dbReference type="Pfam" id="PF14319"/>
    </source>
</evidence>
<name>A0A6C0GE36_9BACT</name>
<feature type="domain" description="Transposase IS801/IS1294" evidence="1">
    <location>
        <begin position="158"/>
        <end position="348"/>
    </location>
</feature>
<dbReference type="PANTHER" id="PTHR37023:SF1">
    <property type="entry name" value="ISSOD25 TRANSPOSASE TNPA_ISSOD25"/>
    <property type="match status" value="1"/>
</dbReference>
<protein>
    <submittedName>
        <fullName evidence="3">Transposase</fullName>
    </submittedName>
</protein>
<dbReference type="Proteomes" id="UP000480178">
    <property type="component" value="Chromosome"/>
</dbReference>
<feature type="domain" description="Transposase zinc-binding" evidence="2">
    <location>
        <begin position="41"/>
        <end position="118"/>
    </location>
</feature>
<reference evidence="3 4" key="1">
    <citation type="submission" date="2020-01" db="EMBL/GenBank/DDBJ databases">
        <authorList>
            <person name="Kim M.K."/>
        </authorList>
    </citation>
    <scope>NUCLEOTIDE SEQUENCE [LARGE SCALE GENOMIC DNA]</scope>
    <source>
        <strain evidence="3 4">172606-1</strain>
    </source>
</reference>
<evidence type="ECO:0000259" key="1">
    <source>
        <dbReference type="Pfam" id="PF04986"/>
    </source>
</evidence>
<keyword evidence="4" id="KW-1185">Reference proteome</keyword>
<dbReference type="Pfam" id="PF04986">
    <property type="entry name" value="Y2_Tnp"/>
    <property type="match status" value="1"/>
</dbReference>